<evidence type="ECO:0000256" key="1">
    <source>
        <dbReference type="ARBA" id="ARBA00022490"/>
    </source>
</evidence>
<dbReference type="Pfam" id="PF01330">
    <property type="entry name" value="RuvA_N"/>
    <property type="match status" value="1"/>
</dbReference>
<dbReference type="NCBIfam" id="TIGR00084">
    <property type="entry name" value="ruvA"/>
    <property type="match status" value="1"/>
</dbReference>
<keyword evidence="4" id="KW-0234">DNA repair</keyword>
<dbReference type="InterPro" id="IPR010994">
    <property type="entry name" value="RuvA_2-like"/>
</dbReference>
<dbReference type="GO" id="GO:0006281">
    <property type="term" value="P:DNA repair"/>
    <property type="evidence" value="ECO:0007669"/>
    <property type="project" value="UniProtKB-KW"/>
</dbReference>
<dbReference type="HAMAP" id="MF_00031">
    <property type="entry name" value="DNA_HJ_migration_RuvA"/>
    <property type="match status" value="1"/>
</dbReference>
<dbReference type="InterPro" id="IPR003583">
    <property type="entry name" value="Hlx-hairpin-Hlx_DNA-bd_motif"/>
</dbReference>
<dbReference type="SUPFAM" id="SSF47781">
    <property type="entry name" value="RuvA domain 2-like"/>
    <property type="match status" value="1"/>
</dbReference>
<dbReference type="GO" id="GO:0009378">
    <property type="term" value="F:four-way junction helicase activity"/>
    <property type="evidence" value="ECO:0007669"/>
    <property type="project" value="InterPro"/>
</dbReference>
<dbReference type="Gene3D" id="1.10.8.10">
    <property type="entry name" value="DNA helicase RuvA subunit, C-terminal domain"/>
    <property type="match status" value="1"/>
</dbReference>
<dbReference type="InterPro" id="IPR011114">
    <property type="entry name" value="RuvA_C"/>
</dbReference>
<reference evidence="7" key="1">
    <citation type="submission" date="2020-05" db="EMBL/GenBank/DDBJ databases">
        <authorList>
            <person name="Chiriac C."/>
            <person name="Salcher M."/>
            <person name="Ghai R."/>
            <person name="Kavagutti S V."/>
        </authorList>
    </citation>
    <scope>NUCLEOTIDE SEQUENCE</scope>
</reference>
<feature type="domain" description="Helix-hairpin-helix DNA-binding motif class 1" evidence="5">
    <location>
        <begin position="72"/>
        <end position="91"/>
    </location>
</feature>
<evidence type="ECO:0000259" key="5">
    <source>
        <dbReference type="SMART" id="SM00278"/>
    </source>
</evidence>
<keyword evidence="2" id="KW-0227">DNA damage</keyword>
<dbReference type="InterPro" id="IPR012340">
    <property type="entry name" value="NA-bd_OB-fold"/>
</dbReference>
<evidence type="ECO:0000256" key="2">
    <source>
        <dbReference type="ARBA" id="ARBA00022763"/>
    </source>
</evidence>
<dbReference type="SUPFAM" id="SSF46929">
    <property type="entry name" value="DNA helicase RuvA subunit, C-terminal domain"/>
    <property type="match status" value="1"/>
</dbReference>
<dbReference type="GO" id="GO:0003677">
    <property type="term" value="F:DNA binding"/>
    <property type="evidence" value="ECO:0007669"/>
    <property type="project" value="UniProtKB-KW"/>
</dbReference>
<name>A0A6J7PVB8_9ZZZZ</name>
<accession>A0A6J7PVB8</accession>
<gene>
    <name evidence="6" type="ORF">UFOPK3773_01654</name>
    <name evidence="7" type="ORF">UFOPK3992_01011</name>
</gene>
<evidence type="ECO:0000256" key="4">
    <source>
        <dbReference type="ARBA" id="ARBA00023204"/>
    </source>
</evidence>
<dbReference type="InterPro" id="IPR013849">
    <property type="entry name" value="DNA_helicase_Holl-junc_RuvA_I"/>
</dbReference>
<dbReference type="SMART" id="SM00278">
    <property type="entry name" value="HhH1"/>
    <property type="match status" value="2"/>
</dbReference>
<dbReference type="SUPFAM" id="SSF50249">
    <property type="entry name" value="Nucleic acid-binding proteins"/>
    <property type="match status" value="1"/>
</dbReference>
<dbReference type="GO" id="GO:0005524">
    <property type="term" value="F:ATP binding"/>
    <property type="evidence" value="ECO:0007669"/>
    <property type="project" value="InterPro"/>
</dbReference>
<dbReference type="Pfam" id="PF14520">
    <property type="entry name" value="HHH_5"/>
    <property type="match status" value="1"/>
</dbReference>
<dbReference type="CDD" id="cd14332">
    <property type="entry name" value="UBA_RuvA_C"/>
    <property type="match status" value="1"/>
</dbReference>
<dbReference type="Gene3D" id="2.40.50.140">
    <property type="entry name" value="Nucleic acid-binding proteins"/>
    <property type="match status" value="1"/>
</dbReference>
<dbReference type="GO" id="GO:0009379">
    <property type="term" value="C:Holliday junction helicase complex"/>
    <property type="evidence" value="ECO:0007669"/>
    <property type="project" value="InterPro"/>
</dbReference>
<feature type="domain" description="Helix-hairpin-helix DNA-binding motif class 1" evidence="5">
    <location>
        <begin position="107"/>
        <end position="126"/>
    </location>
</feature>
<evidence type="ECO:0000313" key="7">
    <source>
        <dbReference type="EMBL" id="CAB5006422.1"/>
    </source>
</evidence>
<dbReference type="Gene3D" id="1.10.150.20">
    <property type="entry name" value="5' to 3' exonuclease, C-terminal subdomain"/>
    <property type="match status" value="1"/>
</dbReference>
<evidence type="ECO:0000313" key="6">
    <source>
        <dbReference type="EMBL" id="CAB4955420.1"/>
    </source>
</evidence>
<keyword evidence="1" id="KW-0963">Cytoplasm</keyword>
<dbReference type="Pfam" id="PF07499">
    <property type="entry name" value="RuvA_C"/>
    <property type="match status" value="1"/>
</dbReference>
<keyword evidence="3" id="KW-0238">DNA-binding</keyword>
<dbReference type="InterPro" id="IPR000085">
    <property type="entry name" value="RuvA"/>
</dbReference>
<organism evidence="7">
    <name type="scientific">freshwater metagenome</name>
    <dbReference type="NCBI Taxonomy" id="449393"/>
    <lineage>
        <taxon>unclassified sequences</taxon>
        <taxon>metagenomes</taxon>
        <taxon>ecological metagenomes</taxon>
    </lineage>
</organism>
<proteinExistence type="inferred from homology"/>
<sequence>MIASVRGVVLSAGSDSAVIDVGGVGILVQGTPTTIAGLRVGDIAQVATSLVVREDSLTLYGFADHDERSVFESVQTVSGIGPRIALAMLAVLRPDDIRRAVAGNELATLTRVSGIGSKGAQRLVLELKDRLAPPTSAVSGASTPVGGWSDSVHAALVGLGWSARDAADALDRVRAEVDAGRIEPEVPLLLRAALRSLDRG</sequence>
<dbReference type="GO" id="GO:0006310">
    <property type="term" value="P:DNA recombination"/>
    <property type="evidence" value="ECO:0007669"/>
    <property type="project" value="InterPro"/>
</dbReference>
<dbReference type="AlphaFoldDB" id="A0A6J7PVB8"/>
<evidence type="ECO:0000256" key="3">
    <source>
        <dbReference type="ARBA" id="ARBA00023125"/>
    </source>
</evidence>
<dbReference type="EMBL" id="CAFBOZ010000132">
    <property type="protein sequence ID" value="CAB5006422.1"/>
    <property type="molecule type" value="Genomic_DNA"/>
</dbReference>
<dbReference type="EMBL" id="CAFBNF010000214">
    <property type="protein sequence ID" value="CAB4955420.1"/>
    <property type="molecule type" value="Genomic_DNA"/>
</dbReference>
<dbReference type="InterPro" id="IPR036267">
    <property type="entry name" value="RuvA_C_sf"/>
</dbReference>
<protein>
    <submittedName>
        <fullName evidence="7">Unannotated protein</fullName>
    </submittedName>
</protein>